<comment type="caution">
    <text evidence="28">The sequence shown here is derived from an EMBL/GenBank/DDBJ whole genome shotgun (WGS) entry which is preliminary data.</text>
</comment>
<dbReference type="Pfam" id="PF00672">
    <property type="entry name" value="HAMP"/>
    <property type="match status" value="1"/>
</dbReference>
<dbReference type="InterPro" id="IPR036097">
    <property type="entry name" value="HisK_dim/P_sf"/>
</dbReference>
<dbReference type="SUPFAM" id="SSF55785">
    <property type="entry name" value="PYP-like sensor domain (PAS domain)"/>
    <property type="match status" value="2"/>
</dbReference>
<evidence type="ECO:0000259" key="25">
    <source>
        <dbReference type="PROSITE" id="PS50113"/>
    </source>
</evidence>
<dbReference type="InterPro" id="IPR000700">
    <property type="entry name" value="PAS-assoc_C"/>
</dbReference>
<dbReference type="GO" id="GO:0000155">
    <property type="term" value="F:phosphorelay sensor kinase activity"/>
    <property type="evidence" value="ECO:0007669"/>
    <property type="project" value="InterPro"/>
</dbReference>
<dbReference type="Gene3D" id="1.10.287.130">
    <property type="match status" value="1"/>
</dbReference>
<dbReference type="SMART" id="SM00065">
    <property type="entry name" value="GAF"/>
    <property type="match status" value="1"/>
</dbReference>
<name>A0A935T6K0_9PROT</name>
<comment type="subunit">
    <text evidence="15">At low DSF concentrations, interacts with RpfF.</text>
</comment>
<feature type="domain" description="Histidine kinase" evidence="22">
    <location>
        <begin position="727"/>
        <end position="948"/>
    </location>
</feature>
<keyword evidence="13 21" id="KW-0472">Membrane</keyword>
<dbReference type="InterPro" id="IPR003594">
    <property type="entry name" value="HATPase_dom"/>
</dbReference>
<feature type="transmembrane region" description="Helical" evidence="21">
    <location>
        <begin position="20"/>
        <end position="39"/>
    </location>
</feature>
<dbReference type="PROSITE" id="PS50109">
    <property type="entry name" value="HIS_KIN"/>
    <property type="match status" value="1"/>
</dbReference>
<dbReference type="PROSITE" id="PS50110">
    <property type="entry name" value="RESPONSE_REGULATORY"/>
    <property type="match status" value="2"/>
</dbReference>
<dbReference type="SMART" id="SM00448">
    <property type="entry name" value="REC"/>
    <property type="match status" value="2"/>
</dbReference>
<evidence type="ECO:0000256" key="5">
    <source>
        <dbReference type="ARBA" id="ARBA00022553"/>
    </source>
</evidence>
<dbReference type="SMART" id="SM00086">
    <property type="entry name" value="PAC"/>
    <property type="match status" value="2"/>
</dbReference>
<dbReference type="InterPro" id="IPR004358">
    <property type="entry name" value="Sig_transdc_His_kin-like_C"/>
</dbReference>
<keyword evidence="4" id="KW-1003">Cell membrane</keyword>
<dbReference type="Pfam" id="PF02518">
    <property type="entry name" value="HATPase_c"/>
    <property type="match status" value="1"/>
</dbReference>
<feature type="domain" description="HAMP" evidence="26">
    <location>
        <begin position="216"/>
        <end position="269"/>
    </location>
</feature>
<accession>A0A935T6K0</accession>
<dbReference type="NCBIfam" id="TIGR00229">
    <property type="entry name" value="sensory_box"/>
    <property type="match status" value="2"/>
</dbReference>
<comment type="function">
    <text evidence="14">Member of the two-component regulatory system BvgS/BvgA. Phosphorylates BvgA via a four-step phosphorelay in response to environmental signals.</text>
</comment>
<dbReference type="InterPro" id="IPR001789">
    <property type="entry name" value="Sig_transdc_resp-reg_receiver"/>
</dbReference>
<dbReference type="Gene3D" id="6.10.340.10">
    <property type="match status" value="1"/>
</dbReference>
<evidence type="ECO:0000256" key="3">
    <source>
        <dbReference type="ARBA" id="ARBA00012438"/>
    </source>
</evidence>
<protein>
    <recommendedName>
        <fullName evidence="16">Sensory/regulatory protein RpfC</fullName>
        <ecNumber evidence="3">2.7.13.3</ecNumber>
    </recommendedName>
    <alternativeName>
        <fullName evidence="17">Virulence sensor protein BvgS</fullName>
    </alternativeName>
</protein>
<feature type="domain" description="Response regulatory" evidence="23">
    <location>
        <begin position="1114"/>
        <end position="1230"/>
    </location>
</feature>
<evidence type="ECO:0000259" key="24">
    <source>
        <dbReference type="PROSITE" id="PS50112"/>
    </source>
</evidence>
<feature type="domain" description="PAS" evidence="24">
    <location>
        <begin position="579"/>
        <end position="665"/>
    </location>
</feature>
<keyword evidence="12" id="KW-0902">Two-component regulatory system</keyword>
<dbReference type="EC" id="2.7.13.3" evidence="3"/>
<dbReference type="EMBL" id="JADJOT010000008">
    <property type="protein sequence ID" value="MBK7953933.1"/>
    <property type="molecule type" value="Genomic_DNA"/>
</dbReference>
<dbReference type="Proteomes" id="UP000706151">
    <property type="component" value="Unassembled WGS sequence"/>
</dbReference>
<feature type="domain" description="PAC" evidence="25">
    <location>
        <begin position="533"/>
        <end position="585"/>
    </location>
</feature>
<evidence type="ECO:0000256" key="11">
    <source>
        <dbReference type="ARBA" id="ARBA00022989"/>
    </source>
</evidence>
<dbReference type="FunFam" id="3.30.565.10:FF:000010">
    <property type="entry name" value="Sensor histidine kinase RcsC"/>
    <property type="match status" value="1"/>
</dbReference>
<dbReference type="Gene3D" id="3.40.50.2300">
    <property type="match status" value="2"/>
</dbReference>
<keyword evidence="9" id="KW-0418">Kinase</keyword>
<comment type="catalytic activity">
    <reaction evidence="1">
        <text>ATP + protein L-histidine = ADP + protein N-phospho-L-histidine.</text>
        <dbReference type="EC" id="2.7.13.3"/>
    </reaction>
</comment>
<dbReference type="Gene3D" id="3.30.450.40">
    <property type="match status" value="1"/>
</dbReference>
<evidence type="ECO:0000259" key="27">
    <source>
        <dbReference type="PROSITE" id="PS50894"/>
    </source>
</evidence>
<keyword evidence="5 19" id="KW-0597">Phosphoprotein</keyword>
<evidence type="ECO:0000313" key="28">
    <source>
        <dbReference type="EMBL" id="MBK7953933.1"/>
    </source>
</evidence>
<keyword evidence="8" id="KW-0547">Nucleotide-binding</keyword>
<dbReference type="Pfam" id="PF01627">
    <property type="entry name" value="Hpt"/>
    <property type="match status" value="1"/>
</dbReference>
<feature type="domain" description="PAS" evidence="24">
    <location>
        <begin position="455"/>
        <end position="512"/>
    </location>
</feature>
<dbReference type="InterPro" id="IPR003018">
    <property type="entry name" value="GAF"/>
</dbReference>
<dbReference type="SUPFAM" id="SSF55781">
    <property type="entry name" value="GAF domain-like"/>
    <property type="match status" value="1"/>
</dbReference>
<dbReference type="CDD" id="cd16922">
    <property type="entry name" value="HATPase_EvgS-ArcB-TorS-like"/>
    <property type="match status" value="1"/>
</dbReference>
<evidence type="ECO:0000256" key="13">
    <source>
        <dbReference type="ARBA" id="ARBA00023136"/>
    </source>
</evidence>
<feature type="transmembrane region" description="Helical" evidence="21">
    <location>
        <begin position="196"/>
        <end position="215"/>
    </location>
</feature>
<dbReference type="InterPro" id="IPR001610">
    <property type="entry name" value="PAC"/>
</dbReference>
<evidence type="ECO:0000256" key="16">
    <source>
        <dbReference type="ARBA" id="ARBA00068150"/>
    </source>
</evidence>
<dbReference type="PROSITE" id="PS50894">
    <property type="entry name" value="HPT"/>
    <property type="match status" value="1"/>
</dbReference>
<dbReference type="FunFam" id="1.10.287.130:FF:000002">
    <property type="entry name" value="Two-component osmosensing histidine kinase"/>
    <property type="match status" value="1"/>
</dbReference>
<gene>
    <name evidence="28" type="ORF">IPK02_08255</name>
</gene>
<evidence type="ECO:0000256" key="9">
    <source>
        <dbReference type="ARBA" id="ARBA00022777"/>
    </source>
</evidence>
<dbReference type="SMART" id="SM00388">
    <property type="entry name" value="HisKA"/>
    <property type="match status" value="1"/>
</dbReference>
<feature type="domain" description="HPt" evidence="27">
    <location>
        <begin position="1273"/>
        <end position="1367"/>
    </location>
</feature>
<evidence type="ECO:0000256" key="17">
    <source>
        <dbReference type="ARBA" id="ARBA00070152"/>
    </source>
</evidence>
<dbReference type="SMART" id="SM00304">
    <property type="entry name" value="HAMP"/>
    <property type="match status" value="1"/>
</dbReference>
<feature type="modified residue" description="Phosphohistidine" evidence="18">
    <location>
        <position position="1312"/>
    </location>
</feature>
<evidence type="ECO:0000256" key="2">
    <source>
        <dbReference type="ARBA" id="ARBA00004651"/>
    </source>
</evidence>
<dbReference type="SUPFAM" id="SSF47226">
    <property type="entry name" value="Histidine-containing phosphotransfer domain, HPT domain"/>
    <property type="match status" value="1"/>
</dbReference>
<dbReference type="Gene3D" id="3.30.565.10">
    <property type="entry name" value="Histidine kinase-like ATPase, C-terminal domain"/>
    <property type="match status" value="1"/>
</dbReference>
<evidence type="ECO:0000256" key="6">
    <source>
        <dbReference type="ARBA" id="ARBA00022679"/>
    </source>
</evidence>
<dbReference type="Gene3D" id="3.30.450.20">
    <property type="entry name" value="PAS domain"/>
    <property type="match status" value="2"/>
</dbReference>
<keyword evidence="6" id="KW-0808">Transferase</keyword>
<dbReference type="SUPFAM" id="SSF47384">
    <property type="entry name" value="Homodimeric domain of signal transducing histidine kinase"/>
    <property type="match status" value="1"/>
</dbReference>
<dbReference type="SUPFAM" id="SSF55874">
    <property type="entry name" value="ATPase domain of HSP90 chaperone/DNA topoisomerase II/histidine kinase"/>
    <property type="match status" value="1"/>
</dbReference>
<dbReference type="InterPro" id="IPR036890">
    <property type="entry name" value="HATPase_C_sf"/>
</dbReference>
<evidence type="ECO:0000259" key="22">
    <source>
        <dbReference type="PROSITE" id="PS50109"/>
    </source>
</evidence>
<dbReference type="Pfam" id="PF00512">
    <property type="entry name" value="HisKA"/>
    <property type="match status" value="1"/>
</dbReference>
<dbReference type="CDD" id="cd17546">
    <property type="entry name" value="REC_hyHK_CKI1_RcsC-like"/>
    <property type="match status" value="2"/>
</dbReference>
<dbReference type="Gene3D" id="1.20.120.160">
    <property type="entry name" value="HPT domain"/>
    <property type="match status" value="1"/>
</dbReference>
<evidence type="ECO:0000256" key="21">
    <source>
        <dbReference type="SAM" id="Phobius"/>
    </source>
</evidence>
<keyword evidence="11 21" id="KW-1133">Transmembrane helix</keyword>
<keyword evidence="20" id="KW-0175">Coiled coil</keyword>
<evidence type="ECO:0000256" key="7">
    <source>
        <dbReference type="ARBA" id="ARBA00022692"/>
    </source>
</evidence>
<keyword evidence="7 21" id="KW-0812">Transmembrane</keyword>
<evidence type="ECO:0000256" key="1">
    <source>
        <dbReference type="ARBA" id="ARBA00000085"/>
    </source>
</evidence>
<dbReference type="GO" id="GO:0005886">
    <property type="term" value="C:plasma membrane"/>
    <property type="evidence" value="ECO:0007669"/>
    <property type="project" value="UniProtKB-SubCell"/>
</dbReference>
<evidence type="ECO:0000259" key="26">
    <source>
        <dbReference type="PROSITE" id="PS50885"/>
    </source>
</evidence>
<dbReference type="PRINTS" id="PR00344">
    <property type="entry name" value="BCTRLSENSOR"/>
</dbReference>
<dbReference type="InterPro" id="IPR000014">
    <property type="entry name" value="PAS"/>
</dbReference>
<dbReference type="PROSITE" id="PS50885">
    <property type="entry name" value="HAMP"/>
    <property type="match status" value="1"/>
</dbReference>
<evidence type="ECO:0000256" key="4">
    <source>
        <dbReference type="ARBA" id="ARBA00022475"/>
    </source>
</evidence>
<feature type="coiled-coil region" evidence="20">
    <location>
        <begin position="428"/>
        <end position="458"/>
    </location>
</feature>
<evidence type="ECO:0000256" key="8">
    <source>
        <dbReference type="ARBA" id="ARBA00022741"/>
    </source>
</evidence>
<dbReference type="InterPro" id="IPR011006">
    <property type="entry name" value="CheY-like_superfamily"/>
</dbReference>
<dbReference type="InterPro" id="IPR036641">
    <property type="entry name" value="HPT_dom_sf"/>
</dbReference>
<evidence type="ECO:0000256" key="12">
    <source>
        <dbReference type="ARBA" id="ARBA00023012"/>
    </source>
</evidence>
<evidence type="ECO:0000256" key="10">
    <source>
        <dbReference type="ARBA" id="ARBA00022840"/>
    </source>
</evidence>
<dbReference type="InterPro" id="IPR035965">
    <property type="entry name" value="PAS-like_dom_sf"/>
</dbReference>
<dbReference type="SUPFAM" id="SSF52172">
    <property type="entry name" value="CheY-like"/>
    <property type="match status" value="2"/>
</dbReference>
<feature type="domain" description="Response regulatory" evidence="23">
    <location>
        <begin position="966"/>
        <end position="1086"/>
    </location>
</feature>
<feature type="domain" description="PAC" evidence="25">
    <location>
        <begin position="658"/>
        <end position="709"/>
    </location>
</feature>
<dbReference type="PROSITE" id="PS50113">
    <property type="entry name" value="PAC"/>
    <property type="match status" value="2"/>
</dbReference>
<dbReference type="PANTHER" id="PTHR45339">
    <property type="entry name" value="HYBRID SIGNAL TRANSDUCTION HISTIDINE KINASE J"/>
    <property type="match status" value="1"/>
</dbReference>
<feature type="modified residue" description="4-aspartylphosphate" evidence="19">
    <location>
        <position position="1019"/>
    </location>
</feature>
<dbReference type="InterPro" id="IPR003661">
    <property type="entry name" value="HisK_dim/P_dom"/>
</dbReference>
<dbReference type="InterPro" id="IPR029016">
    <property type="entry name" value="GAF-like_dom_sf"/>
</dbReference>
<evidence type="ECO:0000256" key="15">
    <source>
        <dbReference type="ARBA" id="ARBA00064003"/>
    </source>
</evidence>
<dbReference type="CDD" id="cd00130">
    <property type="entry name" value="PAS"/>
    <property type="match status" value="2"/>
</dbReference>
<dbReference type="GO" id="GO:0005524">
    <property type="term" value="F:ATP binding"/>
    <property type="evidence" value="ECO:0007669"/>
    <property type="project" value="UniProtKB-KW"/>
</dbReference>
<dbReference type="SMART" id="SM00073">
    <property type="entry name" value="HPT"/>
    <property type="match status" value="1"/>
</dbReference>
<dbReference type="InterPro" id="IPR003660">
    <property type="entry name" value="HAMP_dom"/>
</dbReference>
<evidence type="ECO:0000256" key="14">
    <source>
        <dbReference type="ARBA" id="ARBA00058004"/>
    </source>
</evidence>
<sequence>MEFLTNYLERLTVASRMLGFAAVAFLAVLAVGLSIFPQLQTLAEINRSFYQFPHSALSTAKDLQYELLHMRHLLRDLLREPDPDKRAQLAKEMQHSDDRFFAGVRRLQAAYGGPAQDVAQAETLYRAVLASRAVTLDQFRSGAVEVARRRTLDSAPENPALQLAERLDQISKLSSASARAMDQQAIEIYRSERQQAIYLVAASLAVLLLAAFIFARSITLPLRRLRNSIVALSEGKLGQVIPAQDQKNEIGEIGRGVAILQTVYQRMAAQRWIRTNIAAISGDLQQAATFTELASKVMACLPRLLGAVEGAFFIVTEDRRTLKLIATYGKPSGQEVMFIAVGEGLVGQCARDGQLLDINNSRLDDPQLPQGLAASAAAAILLVPVVRSERCLAVIELAAARPFSEDERAVIDGLLPIVAMNLEIIERSTRTHRLLEATQEQAAQLEKQAAELASLEEHSRLILGSVSDGILGLDVDGRLIFANPAVLGLLGFSDSELLGTHFHARAHYAYPDGRFFPYEHCPMHLTSRDGQVRKVDNEVLWRKDGSPLAVEYATTPFYKAGVLLGTVVVLRDISARRTAEEHIRQAHEEQTAIFATASLGIAFIKRERFVNVNRRLEELLAYAPEELIGQAAGVCLPDREYPDGVENLNADLMRGDIVKHVMELQRKDGSRFWCRISGRAVDARKLSQGTVWMFEDVTKEREAAEAMQRARDLAEETTRMKTGFLATMSHEIRTPMNAIIGMSHLVLKTDLNPRQRDYVKKIQDSGRHLLGIVNDVLDFSKVEAGKLAVERTEFALEEVLDNVANLIAEKASAKGLELVFDVDPAVPSQLLGDPLRLGQILINYGNNAVKFTEQGEVDIRVSVQSSDDLSLLLRFAVSDTGLGLTEEEMGRLFQSFSQADTSTTRRFGGTGLGLAISKKLAELMGGEVGVRSEYGKGSTFWFTARLGRAAQVARALMPSPDLRGRRVLVVDDNATARAVIRDLLKAMSFVVTDVASGEAAVEEVARGAAADPYQIVFLDWQMPGMNGVQTARQILALALSPMPQLVMISADSSQEMLEQATAVGIRDILLKPVNASLLFDSAIRLIGGAGSELPAPAATPPLLDQRLAAIKGAQVLLVEDNELNQEVARELLAGAGLLVDLAENGAVAVSKVRSHSYDVVLMDLHMPLMDGLTATRAIRQFSEHADLPIVAMTANAMPVDRSRCLEAGMVDFVAKPIEPDQLWQALLKCVKPKVLKAQAQSLLAGPTSDPELLALLEIAGLDTVNALRRVLGKKALYLSMLRKFVAGQQHVAAEIVAALDAADWPAAELLAHTLKGVAANIGANELQAEAALLEAAIQQRRERIELAALLDSAAGILAVLIAELNAKLPIEASEAVAVDPLRLQSVCCKLANLLAESDSEAGDVVDAEADLLRAAFAGSYRAIETAVRGFDYEAALMALRASAGSAGITV</sequence>
<evidence type="ECO:0000256" key="20">
    <source>
        <dbReference type="SAM" id="Coils"/>
    </source>
</evidence>
<keyword evidence="10" id="KW-0067">ATP-binding</keyword>
<evidence type="ECO:0000259" key="23">
    <source>
        <dbReference type="PROSITE" id="PS50110"/>
    </source>
</evidence>
<dbReference type="SMART" id="SM00091">
    <property type="entry name" value="PAS"/>
    <property type="match status" value="2"/>
</dbReference>
<evidence type="ECO:0000256" key="19">
    <source>
        <dbReference type="PROSITE-ProRule" id="PRU00169"/>
    </source>
</evidence>
<feature type="modified residue" description="4-aspartylphosphate" evidence="19">
    <location>
        <position position="1163"/>
    </location>
</feature>
<evidence type="ECO:0000256" key="18">
    <source>
        <dbReference type="PROSITE-ProRule" id="PRU00110"/>
    </source>
</evidence>
<dbReference type="InterPro" id="IPR008207">
    <property type="entry name" value="Sig_transdc_His_kin_Hpt_dom"/>
</dbReference>
<dbReference type="Pfam" id="PF13426">
    <property type="entry name" value="PAS_9"/>
    <property type="match status" value="2"/>
</dbReference>
<dbReference type="PANTHER" id="PTHR45339:SF1">
    <property type="entry name" value="HYBRID SIGNAL TRANSDUCTION HISTIDINE KINASE J"/>
    <property type="match status" value="1"/>
</dbReference>
<dbReference type="Pfam" id="PF13185">
    <property type="entry name" value="GAF_2"/>
    <property type="match status" value="1"/>
</dbReference>
<dbReference type="PROSITE" id="PS50112">
    <property type="entry name" value="PAS"/>
    <property type="match status" value="2"/>
</dbReference>
<dbReference type="SMART" id="SM00387">
    <property type="entry name" value="HATPase_c"/>
    <property type="match status" value="1"/>
</dbReference>
<dbReference type="CDD" id="cd00082">
    <property type="entry name" value="HisKA"/>
    <property type="match status" value="1"/>
</dbReference>
<comment type="subcellular location">
    <subcellularLocation>
        <location evidence="2">Cell membrane</location>
        <topology evidence="2">Multi-pass membrane protein</topology>
    </subcellularLocation>
</comment>
<proteinExistence type="predicted"/>
<dbReference type="InterPro" id="IPR005467">
    <property type="entry name" value="His_kinase_dom"/>
</dbReference>
<dbReference type="Pfam" id="PF00072">
    <property type="entry name" value="Response_reg"/>
    <property type="match status" value="2"/>
</dbReference>
<reference evidence="28 29" key="1">
    <citation type="submission" date="2020-10" db="EMBL/GenBank/DDBJ databases">
        <title>Connecting structure to function with the recovery of over 1000 high-quality activated sludge metagenome-assembled genomes encoding full-length rRNA genes using long-read sequencing.</title>
        <authorList>
            <person name="Singleton C.M."/>
            <person name="Petriglieri F."/>
            <person name="Kristensen J.M."/>
            <person name="Kirkegaard R.H."/>
            <person name="Michaelsen T.Y."/>
            <person name="Andersen M.H."/>
            <person name="Karst S.M."/>
            <person name="Dueholm M.S."/>
            <person name="Nielsen P.H."/>
            <person name="Albertsen M."/>
        </authorList>
    </citation>
    <scope>NUCLEOTIDE SEQUENCE [LARGE SCALE GENOMIC DNA]</scope>
    <source>
        <strain evidence="28">Fred_18-Q3-R57-64_BAT3C.720</strain>
    </source>
</reference>
<evidence type="ECO:0000313" key="29">
    <source>
        <dbReference type="Proteomes" id="UP000706151"/>
    </source>
</evidence>
<organism evidence="28 29">
    <name type="scientific">Candidatus Accumulibacter affinis</name>
    <dbReference type="NCBI Taxonomy" id="2954384"/>
    <lineage>
        <taxon>Bacteria</taxon>
        <taxon>Pseudomonadati</taxon>
        <taxon>Pseudomonadota</taxon>
        <taxon>Betaproteobacteria</taxon>
        <taxon>Candidatus Accumulibacter</taxon>
    </lineage>
</organism>